<keyword evidence="3" id="KW-0251">Elongation factor</keyword>
<evidence type="ECO:0000313" key="4">
    <source>
        <dbReference type="Proteomes" id="UP000251835"/>
    </source>
</evidence>
<dbReference type="Pfam" id="PF01272">
    <property type="entry name" value="GreA_GreB"/>
    <property type="match status" value="1"/>
</dbReference>
<organism evidence="3 4">
    <name type="scientific">Balneicella halophila</name>
    <dbReference type="NCBI Taxonomy" id="1537566"/>
    <lineage>
        <taxon>Bacteria</taxon>
        <taxon>Pseudomonadati</taxon>
        <taxon>Bacteroidota</taxon>
        <taxon>Bacteroidia</taxon>
        <taxon>Bacteroidales</taxon>
        <taxon>Balneicellaceae</taxon>
        <taxon>Balneicella</taxon>
    </lineage>
</organism>
<name>A0A7L4URB1_BALHA</name>
<keyword evidence="1" id="KW-0175">Coiled coil</keyword>
<reference evidence="3 4" key="1">
    <citation type="submission" date="2018-05" db="EMBL/GenBank/DDBJ databases">
        <title>Genomic Encyclopedia of Type Strains, Phase IV (KMG-IV): sequencing the most valuable type-strain genomes for metagenomic binning, comparative biology and taxonomic classification.</title>
        <authorList>
            <person name="Goeker M."/>
        </authorList>
    </citation>
    <scope>NUCLEOTIDE SEQUENCE [LARGE SCALE GENOMIC DNA]</scope>
    <source>
        <strain evidence="3 4">DSM 28579</strain>
    </source>
</reference>
<dbReference type="PIRSF" id="PIRSF006092">
    <property type="entry name" value="GreA_GreB"/>
    <property type="match status" value="1"/>
</dbReference>
<feature type="coiled-coil region" evidence="1">
    <location>
        <begin position="36"/>
        <end position="63"/>
    </location>
</feature>
<proteinExistence type="predicted"/>
<evidence type="ECO:0000256" key="1">
    <source>
        <dbReference type="SAM" id="Coils"/>
    </source>
</evidence>
<dbReference type="OrthoDB" id="1094048at2"/>
<dbReference type="InterPro" id="IPR036953">
    <property type="entry name" value="GreA/GreB_C_sf"/>
</dbReference>
<dbReference type="SUPFAM" id="SSF54534">
    <property type="entry name" value="FKBP-like"/>
    <property type="match status" value="1"/>
</dbReference>
<accession>A0A7L4URB1</accession>
<sequence>MSRGFVKESDQEEVPLVVPRAPIPNGVTNYVTPNGLEELEEEQKQLIAKREKLKTENAEKNRVQINHIRANLDLLVKRINSAIVIDLENQPKDTVHFGATVTICMEDDSDEQHYQIVGVDEADISKNKVSFLSPIARVLMNKKVGDQFNLKTPKSDRAMKVKAIE</sequence>
<evidence type="ECO:0000259" key="2">
    <source>
        <dbReference type="Pfam" id="PF01272"/>
    </source>
</evidence>
<dbReference type="EMBL" id="QENZ01000004">
    <property type="protein sequence ID" value="PVX50849.1"/>
    <property type="molecule type" value="Genomic_DNA"/>
</dbReference>
<dbReference type="FunFam" id="3.10.50.30:FF:000001">
    <property type="entry name" value="Transcription elongation factor GreA"/>
    <property type="match status" value="1"/>
</dbReference>
<dbReference type="AlphaFoldDB" id="A0A7L4URB1"/>
<dbReference type="PANTHER" id="PTHR30437">
    <property type="entry name" value="TRANSCRIPTION ELONGATION FACTOR GREA"/>
    <property type="match status" value="1"/>
</dbReference>
<dbReference type="GO" id="GO:0070063">
    <property type="term" value="F:RNA polymerase binding"/>
    <property type="evidence" value="ECO:0007669"/>
    <property type="project" value="InterPro"/>
</dbReference>
<dbReference type="Gene3D" id="3.10.50.30">
    <property type="entry name" value="Transcription elongation factor, GreA/GreB, C-terminal domain"/>
    <property type="match status" value="1"/>
</dbReference>
<dbReference type="PANTHER" id="PTHR30437:SF6">
    <property type="entry name" value="TRANSCRIPTION ELONGATION FACTOR GREB"/>
    <property type="match status" value="1"/>
</dbReference>
<dbReference type="Proteomes" id="UP000251835">
    <property type="component" value="Unassembled WGS sequence"/>
</dbReference>
<comment type="caution">
    <text evidence="3">The sequence shown here is derived from an EMBL/GenBank/DDBJ whole genome shotgun (WGS) entry which is preliminary data.</text>
</comment>
<dbReference type="InterPro" id="IPR001437">
    <property type="entry name" value="Tscrpt_elong_fac_GreA/B_C"/>
</dbReference>
<keyword evidence="4" id="KW-1185">Reference proteome</keyword>
<dbReference type="GO" id="GO:0003677">
    <property type="term" value="F:DNA binding"/>
    <property type="evidence" value="ECO:0007669"/>
    <property type="project" value="InterPro"/>
</dbReference>
<evidence type="ECO:0000313" key="3">
    <source>
        <dbReference type="EMBL" id="PVX50849.1"/>
    </source>
</evidence>
<protein>
    <submittedName>
        <fullName evidence="3">Transcription elongation factor GreB</fullName>
    </submittedName>
</protein>
<dbReference type="GO" id="GO:0032784">
    <property type="term" value="P:regulation of DNA-templated transcription elongation"/>
    <property type="evidence" value="ECO:0007669"/>
    <property type="project" value="InterPro"/>
</dbReference>
<dbReference type="InterPro" id="IPR023459">
    <property type="entry name" value="Tscrpt_elong_fac_GreA/B_fam"/>
</dbReference>
<dbReference type="GO" id="GO:0003746">
    <property type="term" value="F:translation elongation factor activity"/>
    <property type="evidence" value="ECO:0007669"/>
    <property type="project" value="UniProtKB-KW"/>
</dbReference>
<keyword evidence="3" id="KW-0648">Protein biosynthesis</keyword>
<dbReference type="RefSeq" id="WP_116496401.1">
    <property type="nucleotide sequence ID" value="NZ_QENZ01000004.1"/>
</dbReference>
<dbReference type="GO" id="GO:0006354">
    <property type="term" value="P:DNA-templated transcription elongation"/>
    <property type="evidence" value="ECO:0007669"/>
    <property type="project" value="TreeGrafter"/>
</dbReference>
<gene>
    <name evidence="3" type="ORF">C7377_1168</name>
</gene>
<feature type="domain" description="Transcription elongation factor GreA/GreB C-terminal" evidence="2">
    <location>
        <begin position="90"/>
        <end position="165"/>
    </location>
</feature>